<accession>A0ABN8WLH4</accession>
<organism evidence="2 3">
    <name type="scientific">Saccharomyces uvarum</name>
    <name type="common">Yeast</name>
    <name type="synonym">Saccharomyces bayanus var. uvarum</name>
    <dbReference type="NCBI Taxonomy" id="230603"/>
    <lineage>
        <taxon>Eukaryota</taxon>
        <taxon>Fungi</taxon>
        <taxon>Dikarya</taxon>
        <taxon>Ascomycota</taxon>
        <taxon>Saccharomycotina</taxon>
        <taxon>Saccharomycetes</taxon>
        <taxon>Saccharomycetales</taxon>
        <taxon>Saccharomycetaceae</taxon>
        <taxon>Saccharomyces</taxon>
    </lineage>
</organism>
<sequence>MNDNTPLNTPKKEDDQKIKDDQKKLRELEEKIENAKAINGVLISKANNKALPNKNPPVHYKAHSKKAISPGRIRKHKGTTSPTKPHLKSKKKDISESAIPKENKGSFYQGALVGSFIGAAITTVLGNVAVKAFQN</sequence>
<evidence type="ECO:0000313" key="3">
    <source>
        <dbReference type="Proteomes" id="UP001162085"/>
    </source>
</evidence>
<feature type="compositionally biased region" description="Low complexity" evidence="1">
    <location>
        <begin position="48"/>
        <end position="57"/>
    </location>
</feature>
<feature type="compositionally biased region" description="Basic and acidic residues" evidence="1">
    <location>
        <begin position="92"/>
        <end position="101"/>
    </location>
</feature>
<evidence type="ECO:0000313" key="2">
    <source>
        <dbReference type="EMBL" id="CAI4054154.1"/>
    </source>
</evidence>
<feature type="compositionally biased region" description="Basic residues" evidence="1">
    <location>
        <begin position="60"/>
        <end position="78"/>
    </location>
</feature>
<gene>
    <name evidence="2" type="primary">SUVZ16G0940</name>
    <name evidence="2" type="ORF">SUVZ_16G0940</name>
</gene>
<proteinExistence type="predicted"/>
<evidence type="ECO:0000256" key="1">
    <source>
        <dbReference type="SAM" id="MobiDB-lite"/>
    </source>
</evidence>
<name>A0ABN8WLH4_SACUV</name>
<dbReference type="EMBL" id="OX365943">
    <property type="protein sequence ID" value="CAI4054154.1"/>
    <property type="molecule type" value="Genomic_DNA"/>
</dbReference>
<dbReference type="Proteomes" id="UP001162085">
    <property type="component" value="Chromosome 16"/>
</dbReference>
<protein>
    <submittedName>
        <fullName evidence="2">Uncharacterized protein</fullName>
    </submittedName>
</protein>
<feature type="region of interest" description="Disordered" evidence="1">
    <location>
        <begin position="1"/>
        <end position="22"/>
    </location>
</feature>
<reference evidence="2" key="1">
    <citation type="submission" date="2022-10" db="EMBL/GenBank/DDBJ databases">
        <authorList>
            <person name="Byrne P K."/>
        </authorList>
    </citation>
    <scope>NUCLEOTIDE SEQUENCE</scope>
    <source>
        <strain evidence="2">ZP964</strain>
    </source>
</reference>
<keyword evidence="3" id="KW-1185">Reference proteome</keyword>
<feature type="region of interest" description="Disordered" evidence="1">
    <location>
        <begin position="48"/>
        <end position="101"/>
    </location>
</feature>
<feature type="compositionally biased region" description="Basic and acidic residues" evidence="1">
    <location>
        <begin position="10"/>
        <end position="22"/>
    </location>
</feature>